<dbReference type="AlphaFoldDB" id="A0A2D0N6T9"/>
<organism evidence="2 3">
    <name type="scientific">Flavilitoribacter nigricans (strain ATCC 23147 / DSM 23189 / NBRC 102662 / NCIMB 1420 / SS-2)</name>
    <name type="common">Lewinella nigricans</name>
    <dbReference type="NCBI Taxonomy" id="1122177"/>
    <lineage>
        <taxon>Bacteria</taxon>
        <taxon>Pseudomonadati</taxon>
        <taxon>Bacteroidota</taxon>
        <taxon>Saprospiria</taxon>
        <taxon>Saprospirales</taxon>
        <taxon>Lewinellaceae</taxon>
        <taxon>Flavilitoribacter</taxon>
    </lineage>
</organism>
<accession>A0A2D0N6T9</accession>
<reference evidence="2 3" key="1">
    <citation type="submission" date="2017-10" db="EMBL/GenBank/DDBJ databases">
        <title>The draft genome sequence of Lewinella nigricans NBRC 102662.</title>
        <authorList>
            <person name="Wang K."/>
        </authorList>
    </citation>
    <scope>NUCLEOTIDE SEQUENCE [LARGE SCALE GENOMIC DNA]</scope>
    <source>
        <strain evidence="2 3">NBRC 102662</strain>
    </source>
</reference>
<sequence>MNNLFRLFPSLGLFLLCLSPLSGQTVQAVIADRSSREVIPDVFVFLANSSIGTASDEAGIFELELTETKEIVLVFSHINYELLTIEIADARILRDTFFLQPIKVELNEAVVVEKSRSRLRDRRLKAFTKAFLGEDTRDKYVRITNPEVLLFRQTRDKMEAEAKEPLVIENRRLGYSVQFYLEDFGLFDNGDLYYKGNTFFQPLEGTPQEELEFQKNRRSVYKKSSRSFFSDLVQKQLDTTTYVMGFSRLDNDQNFVDFNSVNPSSLNFQSQGEEAAYQISVYGFLTVINQNILVEDNLQAPSKAELNSTSRQFTAKGPQHATSYLRSRSNKILVNKYGKILNPSDIEEYGYWASLRVSALLPSDYAPE</sequence>
<proteinExistence type="predicted"/>
<dbReference type="SUPFAM" id="SSF49464">
    <property type="entry name" value="Carboxypeptidase regulatory domain-like"/>
    <property type="match status" value="1"/>
</dbReference>
<feature type="signal peptide" evidence="1">
    <location>
        <begin position="1"/>
        <end position="28"/>
    </location>
</feature>
<dbReference type="InterPro" id="IPR008969">
    <property type="entry name" value="CarboxyPept-like_regulatory"/>
</dbReference>
<dbReference type="OrthoDB" id="1223654at2"/>
<feature type="chain" id="PRO_5012022533" description="Carboxypeptidase-like regulatory domain-containing protein" evidence="1">
    <location>
        <begin position="29"/>
        <end position="368"/>
    </location>
</feature>
<dbReference type="Proteomes" id="UP000223913">
    <property type="component" value="Unassembled WGS sequence"/>
</dbReference>
<gene>
    <name evidence="2" type="ORF">CRP01_23575</name>
</gene>
<comment type="caution">
    <text evidence="2">The sequence shown here is derived from an EMBL/GenBank/DDBJ whole genome shotgun (WGS) entry which is preliminary data.</text>
</comment>
<evidence type="ECO:0008006" key="4">
    <source>
        <dbReference type="Google" id="ProtNLM"/>
    </source>
</evidence>
<evidence type="ECO:0000256" key="1">
    <source>
        <dbReference type="SAM" id="SignalP"/>
    </source>
</evidence>
<dbReference type="RefSeq" id="WP_099152562.1">
    <property type="nucleotide sequence ID" value="NZ_PDUD01000027.1"/>
</dbReference>
<evidence type="ECO:0000313" key="3">
    <source>
        <dbReference type="Proteomes" id="UP000223913"/>
    </source>
</evidence>
<keyword evidence="3" id="KW-1185">Reference proteome</keyword>
<name>A0A2D0N6T9_FLAN2</name>
<dbReference type="Pfam" id="PF13715">
    <property type="entry name" value="CarbopepD_reg_2"/>
    <property type="match status" value="1"/>
</dbReference>
<evidence type="ECO:0000313" key="2">
    <source>
        <dbReference type="EMBL" id="PHN04177.1"/>
    </source>
</evidence>
<protein>
    <recommendedName>
        <fullName evidence="4">Carboxypeptidase-like regulatory domain-containing protein</fullName>
    </recommendedName>
</protein>
<dbReference type="EMBL" id="PDUD01000027">
    <property type="protein sequence ID" value="PHN04177.1"/>
    <property type="molecule type" value="Genomic_DNA"/>
</dbReference>
<keyword evidence="1" id="KW-0732">Signal</keyword>